<dbReference type="Gene3D" id="3.40.50.720">
    <property type="entry name" value="NAD(P)-binding Rossmann-like Domain"/>
    <property type="match status" value="1"/>
</dbReference>
<evidence type="ECO:0000313" key="6">
    <source>
        <dbReference type="Proteomes" id="UP000321062"/>
    </source>
</evidence>
<protein>
    <submittedName>
        <fullName evidence="5">SDR family oxidoreductase</fullName>
    </submittedName>
</protein>
<feature type="domain" description="Ketoreductase" evidence="4">
    <location>
        <begin position="9"/>
        <end position="186"/>
    </location>
</feature>
<dbReference type="PANTHER" id="PTHR42760:SF129">
    <property type="entry name" value="OXIDOREDUCTASE"/>
    <property type="match status" value="1"/>
</dbReference>
<dbReference type="RefSeq" id="WP_147655913.1">
    <property type="nucleotide sequence ID" value="NZ_BMFM01000001.1"/>
</dbReference>
<dbReference type="PRINTS" id="PR00080">
    <property type="entry name" value="SDRFAMILY"/>
</dbReference>
<dbReference type="InterPro" id="IPR057326">
    <property type="entry name" value="KR_dom"/>
</dbReference>
<comment type="similarity">
    <text evidence="1 3">Belongs to the short-chain dehydrogenases/reductases (SDR) family.</text>
</comment>
<dbReference type="EMBL" id="CP041690">
    <property type="protein sequence ID" value="QEE20441.1"/>
    <property type="molecule type" value="Genomic_DNA"/>
</dbReference>
<evidence type="ECO:0000256" key="1">
    <source>
        <dbReference type="ARBA" id="ARBA00006484"/>
    </source>
</evidence>
<reference evidence="5 6" key="1">
    <citation type="journal article" date="2015" name="Int. J. Syst. Evol. Microbiol.">
        <title>Youhaiella tibetensis gen. nov., sp. nov., isolated from subsurface sediment.</title>
        <authorList>
            <person name="Wang Y.X."/>
            <person name="Huang F.Q."/>
            <person name="Nogi Y."/>
            <person name="Pang S.J."/>
            <person name="Wang P.K."/>
            <person name="Lv J."/>
        </authorList>
    </citation>
    <scope>NUCLEOTIDE SEQUENCE [LARGE SCALE GENOMIC DNA]</scope>
    <source>
        <strain evidence="6">fig4</strain>
    </source>
</reference>
<dbReference type="OrthoDB" id="9803333at2"/>
<dbReference type="GO" id="GO:0016616">
    <property type="term" value="F:oxidoreductase activity, acting on the CH-OH group of donors, NAD or NADP as acceptor"/>
    <property type="evidence" value="ECO:0007669"/>
    <property type="project" value="UniProtKB-ARBA"/>
</dbReference>
<dbReference type="GO" id="GO:0030497">
    <property type="term" value="P:fatty acid elongation"/>
    <property type="evidence" value="ECO:0007669"/>
    <property type="project" value="TreeGrafter"/>
</dbReference>
<dbReference type="PROSITE" id="PS00061">
    <property type="entry name" value="ADH_SHORT"/>
    <property type="match status" value="1"/>
</dbReference>
<evidence type="ECO:0000313" key="5">
    <source>
        <dbReference type="EMBL" id="QEE20441.1"/>
    </source>
</evidence>
<keyword evidence="2" id="KW-0560">Oxidoreductase</keyword>
<dbReference type="Pfam" id="PF00106">
    <property type="entry name" value="adh_short"/>
    <property type="match status" value="1"/>
</dbReference>
<dbReference type="InterPro" id="IPR036291">
    <property type="entry name" value="NAD(P)-bd_dom_sf"/>
</dbReference>
<dbReference type="PANTHER" id="PTHR42760">
    <property type="entry name" value="SHORT-CHAIN DEHYDROGENASES/REDUCTASES FAMILY MEMBER"/>
    <property type="match status" value="1"/>
</dbReference>
<dbReference type="CDD" id="cd05233">
    <property type="entry name" value="SDR_c"/>
    <property type="match status" value="1"/>
</dbReference>
<dbReference type="FunFam" id="3.40.50.720:FF:000173">
    <property type="entry name" value="3-oxoacyl-[acyl-carrier protein] reductase"/>
    <property type="match status" value="1"/>
</dbReference>
<evidence type="ECO:0000259" key="4">
    <source>
        <dbReference type="SMART" id="SM00822"/>
    </source>
</evidence>
<evidence type="ECO:0000256" key="3">
    <source>
        <dbReference type="RuleBase" id="RU000363"/>
    </source>
</evidence>
<dbReference type="SUPFAM" id="SSF51735">
    <property type="entry name" value="NAD(P)-binding Rossmann-fold domains"/>
    <property type="match status" value="1"/>
</dbReference>
<organism evidence="5 6">
    <name type="scientific">Paradevosia tibetensis</name>
    <dbReference type="NCBI Taxonomy" id="1447062"/>
    <lineage>
        <taxon>Bacteria</taxon>
        <taxon>Pseudomonadati</taxon>
        <taxon>Pseudomonadota</taxon>
        <taxon>Alphaproteobacteria</taxon>
        <taxon>Hyphomicrobiales</taxon>
        <taxon>Devosiaceae</taxon>
        <taxon>Paradevosia</taxon>
    </lineage>
</organism>
<accession>A0A5B9DM73</accession>
<dbReference type="SMART" id="SM00822">
    <property type="entry name" value="PKS_KR"/>
    <property type="match status" value="1"/>
</dbReference>
<dbReference type="PRINTS" id="PR00081">
    <property type="entry name" value="GDHRDH"/>
</dbReference>
<evidence type="ECO:0000256" key="2">
    <source>
        <dbReference type="ARBA" id="ARBA00023002"/>
    </source>
</evidence>
<dbReference type="KEGG" id="yti:FNA67_09780"/>
<proteinExistence type="inferred from homology"/>
<dbReference type="InterPro" id="IPR020904">
    <property type="entry name" value="Sc_DH/Rdtase_CS"/>
</dbReference>
<keyword evidence="6" id="KW-1185">Reference proteome</keyword>
<dbReference type="Proteomes" id="UP000321062">
    <property type="component" value="Chromosome"/>
</dbReference>
<sequence length="248" mass="26238">MNQIDLNGQVAVVTGGAQGLGFAMARRLIESGAKVSLWDINAAVLEQAIAALGPAASAETVDITDLPGLQAAHERVESAIGPVSILVNSAGIAGSNAPLEEYDPDEWRRIVEINLNGTFYVNKVCVPSMKARNYGRIVNIASVAGKEGNPNLSAYSAAKAGVIGLVKSLGKELAKYDIAVNAITPATAKTRILDTLTPEFIDYMLVRIPRGRFLEVEEAAAMVAWLVSKENSFTTASVFDLSGGRTTY</sequence>
<dbReference type="AlphaFoldDB" id="A0A5B9DM73"/>
<name>A0A5B9DM73_9HYPH</name>
<dbReference type="InterPro" id="IPR002347">
    <property type="entry name" value="SDR_fam"/>
</dbReference>
<gene>
    <name evidence="5" type="ORF">FNA67_09780</name>
</gene>